<organism evidence="2 4">
    <name type="scientific">Didymodactylos carnosus</name>
    <dbReference type="NCBI Taxonomy" id="1234261"/>
    <lineage>
        <taxon>Eukaryota</taxon>
        <taxon>Metazoa</taxon>
        <taxon>Spiralia</taxon>
        <taxon>Gnathifera</taxon>
        <taxon>Rotifera</taxon>
        <taxon>Eurotatoria</taxon>
        <taxon>Bdelloidea</taxon>
        <taxon>Philodinida</taxon>
        <taxon>Philodinidae</taxon>
        <taxon>Didymodactylos</taxon>
    </lineage>
</organism>
<comment type="caution">
    <text evidence="2">The sequence shown here is derived from an EMBL/GenBank/DDBJ whole genome shotgun (WGS) entry which is preliminary data.</text>
</comment>
<dbReference type="EMBL" id="CAJNOQ010007781">
    <property type="protein sequence ID" value="CAF1178675.1"/>
    <property type="molecule type" value="Genomic_DNA"/>
</dbReference>
<protein>
    <recommendedName>
        <fullName evidence="1">F-box domain-containing protein</fullName>
    </recommendedName>
</protein>
<dbReference type="InterPro" id="IPR001810">
    <property type="entry name" value="F-box_dom"/>
</dbReference>
<dbReference type="SUPFAM" id="SSF49899">
    <property type="entry name" value="Concanavalin A-like lectins/glucanases"/>
    <property type="match status" value="1"/>
</dbReference>
<feature type="domain" description="F-box" evidence="1">
    <location>
        <begin position="10"/>
        <end position="57"/>
    </location>
</feature>
<name>A0A814UW88_9BILA</name>
<proteinExistence type="predicted"/>
<dbReference type="Pfam" id="PF12937">
    <property type="entry name" value="F-box-like"/>
    <property type="match status" value="1"/>
</dbReference>
<dbReference type="Proteomes" id="UP000681722">
    <property type="component" value="Unassembled WGS sequence"/>
</dbReference>
<dbReference type="AlphaFoldDB" id="A0A814UW88"/>
<dbReference type="OrthoDB" id="9970834at2759"/>
<evidence type="ECO:0000259" key="1">
    <source>
        <dbReference type="PROSITE" id="PS50181"/>
    </source>
</evidence>
<evidence type="ECO:0000313" key="2">
    <source>
        <dbReference type="EMBL" id="CAF1178675.1"/>
    </source>
</evidence>
<dbReference type="Pfam" id="PF13385">
    <property type="entry name" value="Laminin_G_3"/>
    <property type="match status" value="1"/>
</dbReference>
<dbReference type="EMBL" id="CAJOBC010007781">
    <property type="protein sequence ID" value="CAF3942846.1"/>
    <property type="molecule type" value="Genomic_DNA"/>
</dbReference>
<dbReference type="Gene3D" id="1.20.1280.50">
    <property type="match status" value="1"/>
</dbReference>
<dbReference type="InterPro" id="IPR036047">
    <property type="entry name" value="F-box-like_dom_sf"/>
</dbReference>
<reference evidence="2" key="1">
    <citation type="submission" date="2021-02" db="EMBL/GenBank/DDBJ databases">
        <authorList>
            <person name="Nowell W R."/>
        </authorList>
    </citation>
    <scope>NUCLEOTIDE SEQUENCE</scope>
</reference>
<evidence type="ECO:0000313" key="4">
    <source>
        <dbReference type="Proteomes" id="UP000663829"/>
    </source>
</evidence>
<gene>
    <name evidence="2" type="ORF">GPM918_LOCUS22579</name>
    <name evidence="3" type="ORF">SRO942_LOCUS22577</name>
</gene>
<sequence>MSNSSPSDSSIIIAKIPDEVLCEIFYRIRSLPLLLLASRTCRHWRNIIFNEWFFNNYYSVKYRGRNLIGWWKFDDKNHIGRDSSGLLGNRYTLNGSPQIEQCILGCNCCVFDGHSVIKVPVDDKLEYQIDNFSISLWFLAEDDLNYGWKVFLAAWDEPNNYWMHIGFHDRSIESQAMISPTYRYQFNCKARNMIIQSKTWYHLVVRYSRNNKQDIWINGKLQTQVHMTTPNGVTTIWNKPIFSSSPPRLWWSSQKMCMPDALFIGAKNEKYTYSWSGGKLADITIWNKLLEPIEIRAAYREKVSIDKLNVGTYIFQ</sequence>
<dbReference type="PROSITE" id="PS50181">
    <property type="entry name" value="FBOX"/>
    <property type="match status" value="1"/>
</dbReference>
<dbReference type="Gene3D" id="2.60.120.200">
    <property type="match status" value="1"/>
</dbReference>
<dbReference type="Proteomes" id="UP000663829">
    <property type="component" value="Unassembled WGS sequence"/>
</dbReference>
<dbReference type="InterPro" id="IPR013320">
    <property type="entry name" value="ConA-like_dom_sf"/>
</dbReference>
<dbReference type="SUPFAM" id="SSF81383">
    <property type="entry name" value="F-box domain"/>
    <property type="match status" value="1"/>
</dbReference>
<keyword evidence="4" id="KW-1185">Reference proteome</keyword>
<accession>A0A814UW88</accession>
<evidence type="ECO:0000313" key="3">
    <source>
        <dbReference type="EMBL" id="CAF3942846.1"/>
    </source>
</evidence>